<dbReference type="EMBL" id="BOMY01000053">
    <property type="protein sequence ID" value="GIF25732.1"/>
    <property type="molecule type" value="Genomic_DNA"/>
</dbReference>
<evidence type="ECO:0000313" key="1">
    <source>
        <dbReference type="EMBL" id="GIF25732.1"/>
    </source>
</evidence>
<gene>
    <name evidence="1" type="ORF">Ate02nite_84620</name>
</gene>
<protein>
    <submittedName>
        <fullName evidence="1">Uncharacterized protein</fullName>
    </submittedName>
</protein>
<reference evidence="1" key="1">
    <citation type="submission" date="2021-01" db="EMBL/GenBank/DDBJ databases">
        <title>Whole genome shotgun sequence of Actinoplanes tereljensis NBRC 105297.</title>
        <authorList>
            <person name="Komaki H."/>
            <person name="Tamura T."/>
        </authorList>
    </citation>
    <scope>NUCLEOTIDE SEQUENCE</scope>
    <source>
        <strain evidence="1">NBRC 105297</strain>
    </source>
</reference>
<dbReference type="Proteomes" id="UP000623608">
    <property type="component" value="Unassembled WGS sequence"/>
</dbReference>
<comment type="caution">
    <text evidence="1">The sequence shown here is derived from an EMBL/GenBank/DDBJ whole genome shotgun (WGS) entry which is preliminary data.</text>
</comment>
<evidence type="ECO:0000313" key="2">
    <source>
        <dbReference type="Proteomes" id="UP000623608"/>
    </source>
</evidence>
<accession>A0A919TZB9</accession>
<name>A0A919TZB9_9ACTN</name>
<dbReference type="AlphaFoldDB" id="A0A919TZB9"/>
<dbReference type="RefSeq" id="WP_203813537.1">
    <property type="nucleotide sequence ID" value="NZ_BOMY01000053.1"/>
</dbReference>
<sequence>MIGEHTFESDGVESTQADVGGLRALTSRFVHDAVAARLDDLDRCIRAHAELSGIDHLDHLSERAEALRAHETQMAEQRAAAGPERTAAAEGWARRVLRRSLTWQAQWPRRAGTLDFARALSAAVRRAEDLQRAGRPLHASELVEAVADPVILRPEPNPLFPIGVIKIPDTDEAALAVGDGEDDSDDDLNVDRVAPAPVPAMARRIAAEQVLAIMSSTVEQIDHLLGLAELLNVDESVEPDEASRLNSVPRGDLAPETVLAITVEVQRLRTVDAARRREEVRRALAVSPQPDTTQK</sequence>
<proteinExistence type="predicted"/>
<organism evidence="1 2">
    <name type="scientific">Paractinoplanes tereljensis</name>
    <dbReference type="NCBI Taxonomy" id="571912"/>
    <lineage>
        <taxon>Bacteria</taxon>
        <taxon>Bacillati</taxon>
        <taxon>Actinomycetota</taxon>
        <taxon>Actinomycetes</taxon>
        <taxon>Micromonosporales</taxon>
        <taxon>Micromonosporaceae</taxon>
        <taxon>Paractinoplanes</taxon>
    </lineage>
</organism>
<keyword evidence="2" id="KW-1185">Reference proteome</keyword>